<dbReference type="InterPro" id="IPR051181">
    <property type="entry name" value="CAF1_poly(A)_ribonucleases"/>
</dbReference>
<name>A0A8H7UTQ4_9FUNG</name>
<organism evidence="2 3">
    <name type="scientific">Mucor saturninus</name>
    <dbReference type="NCBI Taxonomy" id="64648"/>
    <lineage>
        <taxon>Eukaryota</taxon>
        <taxon>Fungi</taxon>
        <taxon>Fungi incertae sedis</taxon>
        <taxon>Mucoromycota</taxon>
        <taxon>Mucoromycotina</taxon>
        <taxon>Mucoromycetes</taxon>
        <taxon>Mucorales</taxon>
        <taxon>Mucorineae</taxon>
        <taxon>Mucoraceae</taxon>
        <taxon>Mucor</taxon>
    </lineage>
</organism>
<dbReference type="GO" id="GO:0034472">
    <property type="term" value="P:snRNA 3'-end processing"/>
    <property type="evidence" value="ECO:0007669"/>
    <property type="project" value="TreeGrafter"/>
</dbReference>
<comment type="similarity">
    <text evidence="1">Belongs to the CAF1 family.</text>
</comment>
<accession>A0A8H7UTQ4</accession>
<dbReference type="OrthoDB" id="414075at2759"/>
<feature type="non-terminal residue" evidence="2">
    <location>
        <position position="1"/>
    </location>
</feature>
<dbReference type="Proteomes" id="UP000603453">
    <property type="component" value="Unassembled WGS sequence"/>
</dbReference>
<dbReference type="PANTHER" id="PTHR15092:SF37">
    <property type="entry name" value="TARGET OF EGR1 PROTEIN 1"/>
    <property type="match status" value="1"/>
</dbReference>
<dbReference type="GO" id="GO:0015030">
    <property type="term" value="C:Cajal body"/>
    <property type="evidence" value="ECO:0007669"/>
    <property type="project" value="TreeGrafter"/>
</dbReference>
<evidence type="ECO:0000256" key="1">
    <source>
        <dbReference type="ARBA" id="ARBA00008372"/>
    </source>
</evidence>
<protein>
    <submittedName>
        <fullName evidence="2">Uncharacterized protein</fullName>
    </submittedName>
</protein>
<evidence type="ECO:0000313" key="2">
    <source>
        <dbReference type="EMBL" id="KAG2198276.1"/>
    </source>
</evidence>
<keyword evidence="3" id="KW-1185">Reference proteome</keyword>
<dbReference type="SUPFAM" id="SSF53098">
    <property type="entry name" value="Ribonuclease H-like"/>
    <property type="match status" value="1"/>
</dbReference>
<evidence type="ECO:0000313" key="3">
    <source>
        <dbReference type="Proteomes" id="UP000603453"/>
    </source>
</evidence>
<dbReference type="InterPro" id="IPR006941">
    <property type="entry name" value="RNase_CAF1"/>
</dbReference>
<gene>
    <name evidence="2" type="ORF">INT47_004360</name>
</gene>
<dbReference type="PANTHER" id="PTHR15092">
    <property type="entry name" value="POLY A -SPECIFIC RIBONUCLEASE/TARGET OF EGR1, MEMBER 1"/>
    <property type="match status" value="1"/>
</dbReference>
<dbReference type="EMBL" id="JAEPRD010000114">
    <property type="protein sequence ID" value="KAG2198276.1"/>
    <property type="molecule type" value="Genomic_DNA"/>
</dbReference>
<dbReference type="InterPro" id="IPR012337">
    <property type="entry name" value="RNaseH-like_sf"/>
</dbReference>
<comment type="caution">
    <text evidence="2">The sequence shown here is derived from an EMBL/GenBank/DDBJ whole genome shotgun (WGS) entry which is preliminary data.</text>
</comment>
<proteinExistence type="inferred from homology"/>
<dbReference type="GO" id="GO:0017069">
    <property type="term" value="F:snRNA binding"/>
    <property type="evidence" value="ECO:0007669"/>
    <property type="project" value="TreeGrafter"/>
</dbReference>
<sequence length="402" mass="45230">MTKPKSSYVVSYNDVTNLNFDKYFPEIVAKINKASHLAVDLEFTALGNTKTTDMNHRYAGMKQTVESATIASIGLSIFNASVPELTNGSVLSPNNDSDGCLPPSTTKEDIKPIKYTCDNYNLLTLKQGDILINTSVGQFLCQHEYSFDAMFTKGIPFTPPGDMKHGNPDKRLHNLWTKIMTAMDLHNIPLILHNGLFDLVYLYHCFIGALPDSLGRFLVQITANFPSGLYDTRFMAGKADFDATFLAYVFSKSDRLRQNRFGRNVDGEPYFVVDVNTPFIEKQLIGEKRKRPVEEEDAKLDTQIKYCISYAERGYCSNITHKGKTAAHDIQIILDSKMGPSEYPQVYTSQTKDEDGAHAAHFDAYMTGFSFCYFQNTFNPIIMKSCLNRMTLSGFDVPLVFP</sequence>
<dbReference type="Pfam" id="PF04857">
    <property type="entry name" value="CAF1"/>
    <property type="match status" value="2"/>
</dbReference>
<dbReference type="AlphaFoldDB" id="A0A8H7UTQ4"/>
<dbReference type="Gene3D" id="3.30.420.10">
    <property type="entry name" value="Ribonuclease H-like superfamily/Ribonuclease H"/>
    <property type="match status" value="1"/>
</dbReference>
<reference evidence="2" key="1">
    <citation type="submission" date="2020-12" db="EMBL/GenBank/DDBJ databases">
        <title>Metabolic potential, ecology and presence of endohyphal bacteria is reflected in genomic diversity of Mucoromycotina.</title>
        <authorList>
            <person name="Muszewska A."/>
            <person name="Okrasinska A."/>
            <person name="Steczkiewicz K."/>
            <person name="Drgas O."/>
            <person name="Orlowska M."/>
            <person name="Perlinska-Lenart U."/>
            <person name="Aleksandrzak-Piekarczyk T."/>
            <person name="Szatraj K."/>
            <person name="Zielenkiewicz U."/>
            <person name="Pilsyk S."/>
            <person name="Malc E."/>
            <person name="Mieczkowski P."/>
            <person name="Kruszewska J.S."/>
            <person name="Biernat P."/>
            <person name="Pawlowska J."/>
        </authorList>
    </citation>
    <scope>NUCLEOTIDE SEQUENCE</scope>
    <source>
        <strain evidence="2">WA0000017839</strain>
    </source>
</reference>
<dbReference type="InterPro" id="IPR036397">
    <property type="entry name" value="RNaseH_sf"/>
</dbReference>
<dbReference type="GO" id="GO:0000175">
    <property type="term" value="F:3'-5'-RNA exonuclease activity"/>
    <property type="evidence" value="ECO:0007669"/>
    <property type="project" value="TreeGrafter"/>
</dbReference>